<evidence type="ECO:0000256" key="3">
    <source>
        <dbReference type="ARBA" id="ARBA00022741"/>
    </source>
</evidence>
<dbReference type="InterPro" id="IPR022380">
    <property type="entry name" value="Glu-Q_tRNA(Asp)_Synthase"/>
</dbReference>
<dbReference type="NCBIfam" id="NF004314">
    <property type="entry name" value="PRK05710.1-3"/>
    <property type="match status" value="1"/>
</dbReference>
<accession>A0A644U861</accession>
<dbReference type="GO" id="GO:0006400">
    <property type="term" value="P:tRNA modification"/>
    <property type="evidence" value="ECO:0007669"/>
    <property type="project" value="InterPro"/>
</dbReference>
<dbReference type="GO" id="GO:0006424">
    <property type="term" value="P:glutamyl-tRNA aminoacylation"/>
    <property type="evidence" value="ECO:0007669"/>
    <property type="project" value="InterPro"/>
</dbReference>
<keyword evidence="1 8" id="KW-0436">Ligase</keyword>
<dbReference type="NCBIfam" id="NF004315">
    <property type="entry name" value="PRK05710.1-4"/>
    <property type="match status" value="1"/>
</dbReference>
<dbReference type="PROSITE" id="PS00178">
    <property type="entry name" value="AA_TRNA_LIGASE_I"/>
    <property type="match status" value="1"/>
</dbReference>
<dbReference type="InterPro" id="IPR020058">
    <property type="entry name" value="Glu/Gln-tRNA-synth_Ib_cat-dom"/>
</dbReference>
<dbReference type="InterPro" id="IPR001412">
    <property type="entry name" value="aa-tRNA-synth_I_CS"/>
</dbReference>
<comment type="caution">
    <text evidence="8">The sequence shown here is derived from an EMBL/GenBank/DDBJ whole genome shotgun (WGS) entry which is preliminary data.</text>
</comment>
<dbReference type="GO" id="GO:0004818">
    <property type="term" value="F:glutamate-tRNA ligase activity"/>
    <property type="evidence" value="ECO:0007669"/>
    <property type="project" value="UniProtKB-EC"/>
</dbReference>
<evidence type="ECO:0000259" key="7">
    <source>
        <dbReference type="Pfam" id="PF00749"/>
    </source>
</evidence>
<keyword evidence="6" id="KW-0030">Aminoacyl-tRNA synthetase</keyword>
<keyword evidence="3" id="KW-0547">Nucleotide-binding</keyword>
<dbReference type="EC" id="6.1.1.17" evidence="8"/>
<protein>
    <submittedName>
        <fullName evidence="8">Glutamate--tRNA ligase</fullName>
        <ecNumber evidence="8">6.1.1.17</ecNumber>
    </submittedName>
</protein>
<dbReference type="HAMAP" id="MF_01428">
    <property type="entry name" value="Glu_Q_tRNA_synth"/>
    <property type="match status" value="1"/>
</dbReference>
<evidence type="ECO:0000256" key="2">
    <source>
        <dbReference type="ARBA" id="ARBA00022723"/>
    </source>
</evidence>
<gene>
    <name evidence="8" type="primary">gltX_8</name>
    <name evidence="8" type="ORF">SDC9_20940</name>
</gene>
<dbReference type="InterPro" id="IPR049940">
    <property type="entry name" value="GluQ/Sye"/>
</dbReference>
<dbReference type="Pfam" id="PF00749">
    <property type="entry name" value="tRNA-synt_1c"/>
    <property type="match status" value="1"/>
</dbReference>
<dbReference type="EMBL" id="VSSQ01000085">
    <property type="protein sequence ID" value="MPL75119.1"/>
    <property type="molecule type" value="Genomic_DNA"/>
</dbReference>
<dbReference type="InterPro" id="IPR000924">
    <property type="entry name" value="Glu/Gln-tRNA-synth"/>
</dbReference>
<dbReference type="Gene3D" id="3.40.50.620">
    <property type="entry name" value="HUPs"/>
    <property type="match status" value="1"/>
</dbReference>
<feature type="domain" description="Glutamyl/glutaminyl-tRNA synthetase class Ib catalytic" evidence="7">
    <location>
        <begin position="4"/>
        <end position="303"/>
    </location>
</feature>
<organism evidence="8">
    <name type="scientific">bioreactor metagenome</name>
    <dbReference type="NCBI Taxonomy" id="1076179"/>
    <lineage>
        <taxon>unclassified sequences</taxon>
        <taxon>metagenomes</taxon>
        <taxon>ecological metagenomes</taxon>
    </lineage>
</organism>
<dbReference type="GO" id="GO:0008270">
    <property type="term" value="F:zinc ion binding"/>
    <property type="evidence" value="ECO:0007669"/>
    <property type="project" value="InterPro"/>
</dbReference>
<keyword evidence="5" id="KW-0067">ATP-binding</keyword>
<dbReference type="AlphaFoldDB" id="A0A644U861"/>
<dbReference type="SUPFAM" id="SSF52374">
    <property type="entry name" value="Nucleotidylyl transferase"/>
    <property type="match status" value="1"/>
</dbReference>
<dbReference type="PANTHER" id="PTHR43311:SF1">
    <property type="entry name" value="GLUTAMYL-Q TRNA(ASP) SYNTHETASE"/>
    <property type="match status" value="1"/>
</dbReference>
<dbReference type="InterPro" id="IPR014729">
    <property type="entry name" value="Rossmann-like_a/b/a_fold"/>
</dbReference>
<sequence>MINKVRGRFAPSPTGEMHLGNAWTALLAWLYVRSNGGTMVLRIEDLDPDRSRPEYTEALIADMKWLGLDWDEGPDVGGPYPSYCQDQRRPLYEEALGALSARGFIYPCYCTRAELAASAPHAGENSQRYGGNCRTRRDVPLNRHPALRLTVPDGIVEYNDLVRGPVAQDVSEVVGDFVVRRSDGVHAYQLAVVVDDGLMQINNVLRGDDLLDSTPRQILLYHLLGLTPPDFAHVPLLFGQDGHRLSKRQRDLSLAALRQHGVRAEDINGYLAWKAGMLDQRRPMVAAELIRLFTLEKLPTSPIIVKDDDFANCG</sequence>
<dbReference type="GO" id="GO:0005524">
    <property type="term" value="F:ATP binding"/>
    <property type="evidence" value="ECO:0007669"/>
    <property type="project" value="UniProtKB-KW"/>
</dbReference>
<dbReference type="GO" id="GO:0005829">
    <property type="term" value="C:cytosol"/>
    <property type="evidence" value="ECO:0007669"/>
    <property type="project" value="TreeGrafter"/>
</dbReference>
<evidence type="ECO:0000256" key="1">
    <source>
        <dbReference type="ARBA" id="ARBA00022598"/>
    </source>
</evidence>
<keyword evidence="2" id="KW-0479">Metal-binding</keyword>
<dbReference type="PANTHER" id="PTHR43311">
    <property type="entry name" value="GLUTAMATE--TRNA LIGASE"/>
    <property type="match status" value="1"/>
</dbReference>
<keyword evidence="4" id="KW-0862">Zinc</keyword>
<proteinExistence type="inferred from homology"/>
<evidence type="ECO:0000256" key="6">
    <source>
        <dbReference type="ARBA" id="ARBA00023146"/>
    </source>
</evidence>
<evidence type="ECO:0000256" key="4">
    <source>
        <dbReference type="ARBA" id="ARBA00022833"/>
    </source>
</evidence>
<name>A0A644U861_9ZZZZ</name>
<evidence type="ECO:0000256" key="5">
    <source>
        <dbReference type="ARBA" id="ARBA00022840"/>
    </source>
</evidence>
<reference evidence="8" key="1">
    <citation type="submission" date="2019-08" db="EMBL/GenBank/DDBJ databases">
        <authorList>
            <person name="Kucharzyk K."/>
            <person name="Murdoch R.W."/>
            <person name="Higgins S."/>
            <person name="Loffler F."/>
        </authorList>
    </citation>
    <scope>NUCLEOTIDE SEQUENCE</scope>
</reference>
<evidence type="ECO:0000313" key="8">
    <source>
        <dbReference type="EMBL" id="MPL75119.1"/>
    </source>
</evidence>
<dbReference type="PRINTS" id="PR00987">
    <property type="entry name" value="TRNASYNTHGLU"/>
</dbReference>
<dbReference type="NCBIfam" id="TIGR03838">
    <property type="entry name" value="queuosine_YadB"/>
    <property type="match status" value="1"/>
</dbReference>